<protein>
    <recommendedName>
        <fullName evidence="2">N-acetyltransferase domain-containing protein</fullName>
    </recommendedName>
</protein>
<feature type="domain" description="N-acetyltransferase" evidence="2">
    <location>
        <begin position="15"/>
        <end position="195"/>
    </location>
</feature>
<evidence type="ECO:0000256" key="1">
    <source>
        <dbReference type="SAM" id="MobiDB-lite"/>
    </source>
</evidence>
<dbReference type="Gene3D" id="3.40.630.30">
    <property type="match status" value="1"/>
</dbReference>
<dbReference type="SUPFAM" id="SSF55729">
    <property type="entry name" value="Acyl-CoA N-acyltransferases (Nat)"/>
    <property type="match status" value="1"/>
</dbReference>
<sequence>MTGSPAPGAPRDPVFRFRPVAEADAVAIAGWRYPPPYDLYDLDPDDWHTLLDPAAGFVVADLLPAPTAPVAAPGGAAPGVGAGPVGFAVFGAEARVPGAERAGLYDPADRALDIGLGLRPDLTGRGLGPRYVGAVLAAGADRHDPPSFRLAVARSNGRAIRAYQRVGFVPGPTFASPVRGVAVEVEFLLMTRPRTLCTTAAVSPSGEHLRADPDPNGRPGPDGSDRQEDERAP</sequence>
<dbReference type="EMBL" id="CADCWG010000162">
    <property type="protein sequence ID" value="CAA9560341.1"/>
    <property type="molecule type" value="Genomic_DNA"/>
</dbReference>
<dbReference type="InterPro" id="IPR016181">
    <property type="entry name" value="Acyl_CoA_acyltransferase"/>
</dbReference>
<name>A0A6J4UUM3_9BACT</name>
<feature type="region of interest" description="Disordered" evidence="1">
    <location>
        <begin position="200"/>
        <end position="233"/>
    </location>
</feature>
<dbReference type="GO" id="GO:0016747">
    <property type="term" value="F:acyltransferase activity, transferring groups other than amino-acyl groups"/>
    <property type="evidence" value="ECO:0007669"/>
    <property type="project" value="InterPro"/>
</dbReference>
<accession>A0A6J4UUM3</accession>
<proteinExistence type="predicted"/>
<dbReference type="PROSITE" id="PS51186">
    <property type="entry name" value="GNAT"/>
    <property type="match status" value="1"/>
</dbReference>
<dbReference type="AlphaFoldDB" id="A0A6J4UUM3"/>
<dbReference type="Pfam" id="PF13302">
    <property type="entry name" value="Acetyltransf_3"/>
    <property type="match status" value="1"/>
</dbReference>
<reference evidence="3" key="1">
    <citation type="submission" date="2020-02" db="EMBL/GenBank/DDBJ databases">
        <authorList>
            <person name="Meier V. D."/>
        </authorList>
    </citation>
    <scope>NUCLEOTIDE SEQUENCE</scope>
    <source>
        <strain evidence="3">AVDCRST_MAG49</strain>
    </source>
</reference>
<dbReference type="InterPro" id="IPR000182">
    <property type="entry name" value="GNAT_dom"/>
</dbReference>
<feature type="compositionally biased region" description="Basic and acidic residues" evidence="1">
    <location>
        <begin position="223"/>
        <end position="233"/>
    </location>
</feature>
<gene>
    <name evidence="3" type="ORF">AVDCRST_MAG49-2348</name>
</gene>
<organism evidence="3">
    <name type="scientific">uncultured Thermomicrobiales bacterium</name>
    <dbReference type="NCBI Taxonomy" id="1645740"/>
    <lineage>
        <taxon>Bacteria</taxon>
        <taxon>Pseudomonadati</taxon>
        <taxon>Thermomicrobiota</taxon>
        <taxon>Thermomicrobia</taxon>
        <taxon>Thermomicrobiales</taxon>
        <taxon>environmental samples</taxon>
    </lineage>
</organism>
<evidence type="ECO:0000259" key="2">
    <source>
        <dbReference type="PROSITE" id="PS51186"/>
    </source>
</evidence>
<evidence type="ECO:0000313" key="3">
    <source>
        <dbReference type="EMBL" id="CAA9560341.1"/>
    </source>
</evidence>